<proteinExistence type="predicted"/>
<dbReference type="Pfam" id="PF13401">
    <property type="entry name" value="AAA_22"/>
    <property type="match status" value="1"/>
</dbReference>
<dbReference type="SUPFAM" id="SSF52540">
    <property type="entry name" value="P-loop containing nucleoside triphosphate hydrolases"/>
    <property type="match status" value="1"/>
</dbReference>
<reference evidence="3" key="1">
    <citation type="submission" date="2013-10" db="EMBL/GenBank/DDBJ databases">
        <title>Functional metagenomics reveals novel beta-galactosidases not predictable from gene sequences.</title>
        <authorList>
            <person name="Cheng J."/>
            <person name="Engel K."/>
            <person name="Romantsov T."/>
            <person name="Neufeld J.D."/>
            <person name="Rose D.R."/>
            <person name="Charles T.C."/>
        </authorList>
    </citation>
    <scope>NUCLEOTIDE SEQUENCE</scope>
</reference>
<dbReference type="SMART" id="SM00382">
    <property type="entry name" value="AAA"/>
    <property type="match status" value="1"/>
</dbReference>
<dbReference type="Gene3D" id="3.40.50.300">
    <property type="entry name" value="P-loop containing nucleotide triphosphate hydrolases"/>
    <property type="match status" value="1"/>
</dbReference>
<evidence type="ECO:0000313" key="3">
    <source>
        <dbReference type="EMBL" id="AHN98020.1"/>
    </source>
</evidence>
<accession>X2LBT5</accession>
<feature type="domain" description="AAA+ ATPase" evidence="2">
    <location>
        <begin position="42"/>
        <end position="188"/>
    </location>
</feature>
<sequence>MYERFFGFRERPFELTSDPRFLFLSPSHQEALTHLQYGISSRKSLTVVVGDVGTGKTTLVRRTLALAENQGTHCVFLKNPNVTPEEFSAFLGRHFNCAPVGTARALSFELLEKELTHRWATGQACALIVDEAQSLSDEMFEELRLLTNMETDTAKLLPLLLVGQSELGHRLNDHKLRYLKQRIALRCLLRPLEMSETAAYIVARISAVGGQSGTVFSREAVVAIHEAAHGLPRAISVLCDNALVTAFAAGTKPVTARIVAEVCRDFDYERAASADEAEEGIDSVGEVEPAAGATGPEPQAPVADRDSVAQVFDDFQRRRFSIFGSGSGGQ</sequence>
<dbReference type="InterPro" id="IPR052026">
    <property type="entry name" value="ExeA_AAA_ATPase_DNA-bind"/>
</dbReference>
<protein>
    <submittedName>
        <fullName evidence="3">Putative general secretion pathway protein</fullName>
    </submittedName>
</protein>
<evidence type="ECO:0000259" key="2">
    <source>
        <dbReference type="SMART" id="SM00382"/>
    </source>
</evidence>
<dbReference type="InterPro" id="IPR049945">
    <property type="entry name" value="AAA_22"/>
</dbReference>
<feature type="region of interest" description="Disordered" evidence="1">
    <location>
        <begin position="274"/>
        <end position="305"/>
    </location>
</feature>
<dbReference type="PANTHER" id="PTHR35894:SF1">
    <property type="entry name" value="PHOSPHORIBULOKINASE _ URIDINE KINASE FAMILY"/>
    <property type="match status" value="1"/>
</dbReference>
<organism evidence="3">
    <name type="scientific">uncultured bacterium lac193</name>
    <dbReference type="NCBI Taxonomy" id="1447243"/>
    <lineage>
        <taxon>Bacteria</taxon>
        <taxon>environmental samples</taxon>
    </lineage>
</organism>
<name>X2LBT5_9BACT</name>
<dbReference type="PANTHER" id="PTHR35894">
    <property type="entry name" value="GENERAL SECRETION PATHWAY PROTEIN A-RELATED"/>
    <property type="match status" value="1"/>
</dbReference>
<evidence type="ECO:0000256" key="1">
    <source>
        <dbReference type="SAM" id="MobiDB-lite"/>
    </source>
</evidence>
<dbReference type="GO" id="GO:0016887">
    <property type="term" value="F:ATP hydrolysis activity"/>
    <property type="evidence" value="ECO:0007669"/>
    <property type="project" value="InterPro"/>
</dbReference>
<dbReference type="InterPro" id="IPR027417">
    <property type="entry name" value="P-loop_NTPase"/>
</dbReference>
<dbReference type="InterPro" id="IPR003593">
    <property type="entry name" value="AAA+_ATPase"/>
</dbReference>
<dbReference type="EMBL" id="KF796608">
    <property type="protein sequence ID" value="AHN98020.1"/>
    <property type="molecule type" value="Genomic_DNA"/>
</dbReference>
<dbReference type="AlphaFoldDB" id="X2LBT5"/>